<dbReference type="EMBL" id="QDKL01000003">
    <property type="protein sequence ID" value="RZF20652.1"/>
    <property type="molecule type" value="Genomic_DNA"/>
</dbReference>
<name>A0ABY0IDF1_9BACT</name>
<dbReference type="Proteomes" id="UP000443582">
    <property type="component" value="Unassembled WGS sequence"/>
</dbReference>
<evidence type="ECO:0000313" key="2">
    <source>
        <dbReference type="EMBL" id="RZF20652.1"/>
    </source>
</evidence>
<protein>
    <submittedName>
        <fullName evidence="2">Uncharacterized protein</fullName>
    </submittedName>
</protein>
<comment type="caution">
    <text evidence="2">The sequence shown here is derived from an EMBL/GenBank/DDBJ whole genome shotgun (WGS) entry which is preliminary data.</text>
</comment>
<dbReference type="RefSeq" id="WP_115362688.1">
    <property type="nucleotide sequence ID" value="NZ_QDKL01000003.1"/>
</dbReference>
<proteinExistence type="predicted"/>
<dbReference type="Pfam" id="PF14163">
    <property type="entry name" value="SieB"/>
    <property type="match status" value="1"/>
</dbReference>
<feature type="transmembrane region" description="Helical" evidence="1">
    <location>
        <begin position="20"/>
        <end position="41"/>
    </location>
</feature>
<dbReference type="InterPro" id="IPR025982">
    <property type="entry name" value="SieB"/>
</dbReference>
<keyword evidence="3" id="KW-1185">Reference proteome</keyword>
<reference evidence="3" key="1">
    <citation type="journal article" date="2019" name="Int. J. Syst. Evol. Microbiol.">
        <title>Halobacteriovorax valvorus sp. nov., a novel prokaryotic predator isolated from coastal seawater of China.</title>
        <authorList>
            <person name="Chen M.-X."/>
        </authorList>
    </citation>
    <scope>NUCLEOTIDE SEQUENCE [LARGE SCALE GENOMIC DNA]</scope>
    <source>
        <strain evidence="3">BL9</strain>
    </source>
</reference>
<gene>
    <name evidence="2" type="ORF">DAY19_11750</name>
</gene>
<organism evidence="2 3">
    <name type="scientific">Halobacteriovorax vibrionivorans</name>
    <dbReference type="NCBI Taxonomy" id="2152716"/>
    <lineage>
        <taxon>Bacteria</taxon>
        <taxon>Pseudomonadati</taxon>
        <taxon>Bdellovibrionota</taxon>
        <taxon>Bacteriovoracia</taxon>
        <taxon>Bacteriovoracales</taxon>
        <taxon>Halobacteriovoraceae</taxon>
        <taxon>Halobacteriovorax</taxon>
    </lineage>
</organism>
<accession>A0ABY0IDF1</accession>
<feature type="transmembrane region" description="Helical" evidence="1">
    <location>
        <begin position="47"/>
        <end position="69"/>
    </location>
</feature>
<evidence type="ECO:0000313" key="3">
    <source>
        <dbReference type="Proteomes" id="UP000443582"/>
    </source>
</evidence>
<keyword evidence="1" id="KW-0472">Membrane</keyword>
<keyword evidence="1" id="KW-1133">Transmembrane helix</keyword>
<keyword evidence="1" id="KW-0812">Transmembrane</keyword>
<sequence length="165" mass="19079">MDSIINLIKEFSSNTKTSSVVALFYIIYVIVPENYKLYIILKDYDSFLHVFGAIALCKLAVEIIIQCKYKFKNISLKKKLTGYLKTLSDEEKELLKEFIYGNTKSKSFLLNSGVVQGLVAHKIIYRSGSISTNVTIRGPYFEFNIQPWAWQYLNKNPHLLNSYQE</sequence>
<evidence type="ECO:0000256" key="1">
    <source>
        <dbReference type="SAM" id="Phobius"/>
    </source>
</evidence>